<protein>
    <recommendedName>
        <fullName evidence="4">DUF2946 domain-containing protein</fullName>
    </recommendedName>
</protein>
<feature type="chain" id="PRO_5011545490" description="DUF2946 domain-containing protein" evidence="1">
    <location>
        <begin position="27"/>
        <end position="130"/>
    </location>
</feature>
<evidence type="ECO:0000313" key="2">
    <source>
        <dbReference type="EMBL" id="SCZ53246.1"/>
    </source>
</evidence>
<keyword evidence="1" id="KW-0732">Signal</keyword>
<reference evidence="2 3" key="1">
    <citation type="submission" date="2016-10" db="EMBL/GenBank/DDBJ databases">
        <authorList>
            <person name="de Groot N.N."/>
        </authorList>
    </citation>
    <scope>NUCLEOTIDE SEQUENCE [LARGE SCALE GENOMIC DNA]</scope>
    <source>
        <strain evidence="2 3">U95</strain>
    </source>
</reference>
<dbReference type="EMBL" id="FMWG01000002">
    <property type="protein sequence ID" value="SCZ53246.1"/>
    <property type="molecule type" value="Genomic_DNA"/>
</dbReference>
<gene>
    <name evidence="2" type="ORF">SAMN04488118_102110</name>
</gene>
<dbReference type="RefSeq" id="WP_090216046.1">
    <property type="nucleotide sequence ID" value="NZ_FMWG01000002.1"/>
</dbReference>
<keyword evidence="3" id="KW-1185">Reference proteome</keyword>
<proteinExistence type="predicted"/>
<sequence length="130" mass="13937">MWNRLRLYIVVGLSLCLAGVSNSAVAHIGMRDVQGQFVICTGQGVVTIYVDANGDPVEPTSAAQVCPDCLLLSWDLSFASEAGVPLSLPKQTQLYVALEQSIVLTLDGFALARAPPMGVCFSHNDTHKYI</sequence>
<feature type="signal peptide" evidence="1">
    <location>
        <begin position="1"/>
        <end position="26"/>
    </location>
</feature>
<accession>A0A1G5PVI5</accession>
<dbReference type="STRING" id="1156985.SAMN04488118_102110"/>
<name>A0A1G5PVI5_9RHOB</name>
<dbReference type="Proteomes" id="UP000198767">
    <property type="component" value="Unassembled WGS sequence"/>
</dbReference>
<evidence type="ECO:0000313" key="3">
    <source>
        <dbReference type="Proteomes" id="UP000198767"/>
    </source>
</evidence>
<dbReference type="AlphaFoldDB" id="A0A1G5PVI5"/>
<evidence type="ECO:0008006" key="4">
    <source>
        <dbReference type="Google" id="ProtNLM"/>
    </source>
</evidence>
<organism evidence="2 3">
    <name type="scientific">Epibacterium ulvae</name>
    <dbReference type="NCBI Taxonomy" id="1156985"/>
    <lineage>
        <taxon>Bacteria</taxon>
        <taxon>Pseudomonadati</taxon>
        <taxon>Pseudomonadota</taxon>
        <taxon>Alphaproteobacteria</taxon>
        <taxon>Rhodobacterales</taxon>
        <taxon>Roseobacteraceae</taxon>
        <taxon>Epibacterium</taxon>
    </lineage>
</organism>
<evidence type="ECO:0000256" key="1">
    <source>
        <dbReference type="SAM" id="SignalP"/>
    </source>
</evidence>